<accession>A0A177CAT7</accession>
<evidence type="ECO:0000256" key="4">
    <source>
        <dbReference type="ARBA" id="ARBA00023136"/>
    </source>
</evidence>
<evidence type="ECO:0000256" key="1">
    <source>
        <dbReference type="ARBA" id="ARBA00004141"/>
    </source>
</evidence>
<feature type="domain" description="ABC-2 type transporter transmembrane" evidence="6">
    <location>
        <begin position="1"/>
        <end position="34"/>
    </location>
</feature>
<feature type="non-terminal residue" evidence="7">
    <location>
        <position position="1"/>
    </location>
</feature>
<name>A0A177CAT7_9PLEO</name>
<keyword evidence="3 5" id="KW-1133">Transmembrane helix</keyword>
<dbReference type="RefSeq" id="XP_018035158.1">
    <property type="nucleotide sequence ID" value="XM_018174497.1"/>
</dbReference>
<organism evidence="7 8">
    <name type="scientific">Paraphaeosphaeria sporulosa</name>
    <dbReference type="NCBI Taxonomy" id="1460663"/>
    <lineage>
        <taxon>Eukaryota</taxon>
        <taxon>Fungi</taxon>
        <taxon>Dikarya</taxon>
        <taxon>Ascomycota</taxon>
        <taxon>Pezizomycotina</taxon>
        <taxon>Dothideomycetes</taxon>
        <taxon>Pleosporomycetidae</taxon>
        <taxon>Pleosporales</taxon>
        <taxon>Massarineae</taxon>
        <taxon>Didymosphaeriaceae</taxon>
        <taxon>Paraphaeosphaeria</taxon>
    </lineage>
</organism>
<dbReference type="GO" id="GO:0016020">
    <property type="term" value="C:membrane"/>
    <property type="evidence" value="ECO:0007669"/>
    <property type="project" value="UniProtKB-SubCell"/>
</dbReference>
<keyword evidence="8" id="KW-1185">Reference proteome</keyword>
<dbReference type="GO" id="GO:0140359">
    <property type="term" value="F:ABC-type transporter activity"/>
    <property type="evidence" value="ECO:0007669"/>
    <property type="project" value="InterPro"/>
</dbReference>
<comment type="subcellular location">
    <subcellularLocation>
        <location evidence="1">Membrane</location>
        <topology evidence="1">Multi-pass membrane protein</topology>
    </subcellularLocation>
</comment>
<dbReference type="GeneID" id="28757983"/>
<feature type="transmembrane region" description="Helical" evidence="5">
    <location>
        <begin position="16"/>
        <end position="38"/>
    </location>
</feature>
<evidence type="ECO:0000256" key="3">
    <source>
        <dbReference type="ARBA" id="ARBA00022989"/>
    </source>
</evidence>
<evidence type="ECO:0000256" key="5">
    <source>
        <dbReference type="SAM" id="Phobius"/>
    </source>
</evidence>
<proteinExistence type="predicted"/>
<gene>
    <name evidence="7" type="ORF">CC84DRAFT_1092987</name>
</gene>
<dbReference type="OrthoDB" id="245989at2759"/>
<evidence type="ECO:0000313" key="7">
    <source>
        <dbReference type="EMBL" id="OAG04793.1"/>
    </source>
</evidence>
<dbReference type="InterPro" id="IPR013525">
    <property type="entry name" value="ABC2_TM"/>
</dbReference>
<sequence>LIFCGVLIPKGQLPGFWIFMYRVSPLTYIVVGLLTVGISNRAFECLESELVILNNPKLMACQEYLTIYLELVGGRFLNPDARTGCKVCPV</sequence>
<evidence type="ECO:0000313" key="8">
    <source>
        <dbReference type="Proteomes" id="UP000077069"/>
    </source>
</evidence>
<keyword evidence="4 5" id="KW-0472">Membrane</keyword>
<protein>
    <recommendedName>
        <fullName evidence="6">ABC-2 type transporter transmembrane domain-containing protein</fullName>
    </recommendedName>
</protein>
<dbReference type="STRING" id="1460663.A0A177CAT7"/>
<dbReference type="Pfam" id="PF01061">
    <property type="entry name" value="ABC2_membrane"/>
    <property type="match status" value="1"/>
</dbReference>
<evidence type="ECO:0000256" key="2">
    <source>
        <dbReference type="ARBA" id="ARBA00022692"/>
    </source>
</evidence>
<dbReference type="EMBL" id="KV441553">
    <property type="protein sequence ID" value="OAG04793.1"/>
    <property type="molecule type" value="Genomic_DNA"/>
</dbReference>
<reference evidence="7 8" key="1">
    <citation type="submission" date="2016-05" db="EMBL/GenBank/DDBJ databases">
        <title>Comparative analysis of secretome profiles of manganese(II)-oxidizing ascomycete fungi.</title>
        <authorList>
            <consortium name="DOE Joint Genome Institute"/>
            <person name="Zeiner C.A."/>
            <person name="Purvine S.O."/>
            <person name="Zink E.M."/>
            <person name="Wu S."/>
            <person name="Pasa-Tolic L."/>
            <person name="Chaput D.L."/>
            <person name="Haridas S."/>
            <person name="Grigoriev I.V."/>
            <person name="Santelli C.M."/>
            <person name="Hansel C.M."/>
        </authorList>
    </citation>
    <scope>NUCLEOTIDE SEQUENCE [LARGE SCALE GENOMIC DNA]</scope>
    <source>
        <strain evidence="7 8">AP3s5-JAC2a</strain>
    </source>
</reference>
<dbReference type="InParanoid" id="A0A177CAT7"/>
<evidence type="ECO:0000259" key="6">
    <source>
        <dbReference type="Pfam" id="PF01061"/>
    </source>
</evidence>
<dbReference type="AlphaFoldDB" id="A0A177CAT7"/>
<dbReference type="Proteomes" id="UP000077069">
    <property type="component" value="Unassembled WGS sequence"/>
</dbReference>
<keyword evidence="2 5" id="KW-0812">Transmembrane</keyword>